<comment type="caution">
    <text evidence="2">The sequence shown here is derived from an EMBL/GenBank/DDBJ whole genome shotgun (WGS) entry which is preliminary data.</text>
</comment>
<reference evidence="2" key="1">
    <citation type="journal article" date="2015" name="Nature">
        <title>Complex archaea that bridge the gap between prokaryotes and eukaryotes.</title>
        <authorList>
            <person name="Spang A."/>
            <person name="Saw J.H."/>
            <person name="Jorgensen S.L."/>
            <person name="Zaremba-Niedzwiedzka K."/>
            <person name="Martijn J."/>
            <person name="Lind A.E."/>
            <person name="van Eijk R."/>
            <person name="Schleper C."/>
            <person name="Guy L."/>
            <person name="Ettema T.J."/>
        </authorList>
    </citation>
    <scope>NUCLEOTIDE SEQUENCE</scope>
</reference>
<protein>
    <submittedName>
        <fullName evidence="2">Uncharacterized protein</fullName>
    </submittedName>
</protein>
<evidence type="ECO:0000313" key="2">
    <source>
        <dbReference type="EMBL" id="KKL46516.1"/>
    </source>
</evidence>
<feature type="coiled-coil region" evidence="1">
    <location>
        <begin position="13"/>
        <end position="47"/>
    </location>
</feature>
<gene>
    <name evidence="2" type="ORF">LCGC14_2344770</name>
</gene>
<proteinExistence type="predicted"/>
<sequence length="48" mass="5329">MPYSGPEPTPGNMTVLAEAIERLAKQIEEVEMKLENVARKLEETLNGT</sequence>
<organism evidence="2">
    <name type="scientific">marine sediment metagenome</name>
    <dbReference type="NCBI Taxonomy" id="412755"/>
    <lineage>
        <taxon>unclassified sequences</taxon>
        <taxon>metagenomes</taxon>
        <taxon>ecological metagenomes</taxon>
    </lineage>
</organism>
<evidence type="ECO:0000256" key="1">
    <source>
        <dbReference type="SAM" id="Coils"/>
    </source>
</evidence>
<keyword evidence="1" id="KW-0175">Coiled coil</keyword>
<dbReference type="AlphaFoldDB" id="A0A0F9CYE7"/>
<accession>A0A0F9CYE7</accession>
<dbReference type="EMBL" id="LAZR01034000">
    <property type="protein sequence ID" value="KKL46516.1"/>
    <property type="molecule type" value="Genomic_DNA"/>
</dbReference>
<name>A0A0F9CYE7_9ZZZZ</name>